<proteinExistence type="predicted"/>
<dbReference type="InterPro" id="IPR006977">
    <property type="entry name" value="Yip1_dom"/>
</dbReference>
<feature type="transmembrane region" description="Helical" evidence="5">
    <location>
        <begin position="74"/>
        <end position="95"/>
    </location>
</feature>
<dbReference type="Proteomes" id="UP000024836">
    <property type="component" value="Unassembled WGS sequence"/>
</dbReference>
<dbReference type="RefSeq" id="WP_035247969.1">
    <property type="nucleotide sequence ID" value="NZ_AQQY01000001.1"/>
</dbReference>
<evidence type="ECO:0000313" key="8">
    <source>
        <dbReference type="Proteomes" id="UP000024836"/>
    </source>
</evidence>
<feature type="transmembrane region" description="Helical" evidence="5">
    <location>
        <begin position="35"/>
        <end position="54"/>
    </location>
</feature>
<keyword evidence="8" id="KW-1185">Reference proteome</keyword>
<name>A0A058ZQC9_9RHOB</name>
<dbReference type="EMBL" id="AQQY01000001">
    <property type="protein sequence ID" value="KCV83769.1"/>
    <property type="molecule type" value="Genomic_DNA"/>
</dbReference>
<keyword evidence="2 5" id="KW-0812">Transmembrane</keyword>
<dbReference type="eggNOG" id="ENOG5032RKM">
    <property type="taxonomic scope" value="Bacteria"/>
</dbReference>
<reference evidence="7 8" key="1">
    <citation type="submission" date="2013-04" db="EMBL/GenBank/DDBJ databases">
        <title>Shimia sp. 22II-S11-Z10 Genome Sequencing.</title>
        <authorList>
            <person name="Lai Q."/>
            <person name="Li G."/>
            <person name="Shao Z."/>
        </authorList>
    </citation>
    <scope>NUCLEOTIDE SEQUENCE [LARGE SCALE GENOMIC DNA]</scope>
    <source>
        <strain evidence="8">22II-S11-Z10</strain>
    </source>
</reference>
<evidence type="ECO:0000256" key="1">
    <source>
        <dbReference type="ARBA" id="ARBA00004141"/>
    </source>
</evidence>
<keyword evidence="3 5" id="KW-1133">Transmembrane helix</keyword>
<evidence type="ECO:0000256" key="5">
    <source>
        <dbReference type="SAM" id="Phobius"/>
    </source>
</evidence>
<feature type="transmembrane region" description="Helical" evidence="5">
    <location>
        <begin position="138"/>
        <end position="156"/>
    </location>
</feature>
<evidence type="ECO:0000259" key="6">
    <source>
        <dbReference type="Pfam" id="PF04893"/>
    </source>
</evidence>
<dbReference type="Pfam" id="PF04893">
    <property type="entry name" value="Yip1"/>
    <property type="match status" value="1"/>
</dbReference>
<accession>A0A058ZQC9</accession>
<feature type="transmembrane region" description="Helical" evidence="5">
    <location>
        <begin position="168"/>
        <end position="191"/>
    </location>
</feature>
<evidence type="ECO:0000256" key="4">
    <source>
        <dbReference type="ARBA" id="ARBA00023136"/>
    </source>
</evidence>
<comment type="caution">
    <text evidence="7">The sequence shown here is derived from an EMBL/GenBank/DDBJ whole genome shotgun (WGS) entry which is preliminary data.</text>
</comment>
<comment type="subcellular location">
    <subcellularLocation>
        <location evidence="1">Membrane</location>
        <topology evidence="1">Multi-pass membrane protein</topology>
    </subcellularLocation>
</comment>
<feature type="domain" description="Yip1" evidence="6">
    <location>
        <begin position="14"/>
        <end position="185"/>
    </location>
</feature>
<dbReference type="GO" id="GO:0016020">
    <property type="term" value="C:membrane"/>
    <property type="evidence" value="ECO:0007669"/>
    <property type="project" value="UniProtKB-SubCell"/>
</dbReference>
<dbReference type="OrthoDB" id="7688451at2"/>
<keyword evidence="4 5" id="KW-0472">Membrane</keyword>
<protein>
    <recommendedName>
        <fullName evidence="6">Yip1 domain-containing protein</fullName>
    </recommendedName>
</protein>
<evidence type="ECO:0000256" key="2">
    <source>
        <dbReference type="ARBA" id="ARBA00022692"/>
    </source>
</evidence>
<organism evidence="7 8">
    <name type="scientific">Actibacterium atlanticum</name>
    <dbReference type="NCBI Taxonomy" id="1461693"/>
    <lineage>
        <taxon>Bacteria</taxon>
        <taxon>Pseudomonadati</taxon>
        <taxon>Pseudomonadota</taxon>
        <taxon>Alphaproteobacteria</taxon>
        <taxon>Rhodobacterales</taxon>
        <taxon>Roseobacteraceae</taxon>
        <taxon>Actibacterium</taxon>
    </lineage>
</organism>
<gene>
    <name evidence="7" type="ORF">ATO10_03375</name>
</gene>
<evidence type="ECO:0000313" key="7">
    <source>
        <dbReference type="EMBL" id="KCV83769.1"/>
    </source>
</evidence>
<dbReference type="AlphaFoldDB" id="A0A058ZQC9"/>
<sequence>MNLSIKLFWDLMIQSITRPREGARAVLSLPIPPQAWRIGLALVVVLGMLLTQLSDRLLGGGIDPISQLFRASPIMMALIMGGLTFLTAWLMYFIGLKFGGMGDFEGALALVVWLQTILLVLQVIQFIALLFFPPLAVLLGPVSLVLSLWLTTAFAAELHGFKSLLPVFIVMIFTAMALGMVIIVVMSLLGFTSATGGFENV</sequence>
<dbReference type="STRING" id="1461693.ATO10_03375"/>
<feature type="transmembrane region" description="Helical" evidence="5">
    <location>
        <begin position="107"/>
        <end position="132"/>
    </location>
</feature>
<evidence type="ECO:0000256" key="3">
    <source>
        <dbReference type="ARBA" id="ARBA00022989"/>
    </source>
</evidence>